<evidence type="ECO:0000256" key="1">
    <source>
        <dbReference type="ARBA" id="ARBA00022679"/>
    </source>
</evidence>
<dbReference type="PANTHER" id="PTHR48207">
    <property type="entry name" value="SUCCINATE--HYDROXYMETHYLGLUTARATE COA-TRANSFERASE"/>
    <property type="match status" value="1"/>
</dbReference>
<evidence type="ECO:0000313" key="3">
    <source>
        <dbReference type="Proteomes" id="UP000282741"/>
    </source>
</evidence>
<dbReference type="EMBL" id="CP024172">
    <property type="protein sequence ID" value="AZW18733.1"/>
    <property type="molecule type" value="Genomic_DNA"/>
</dbReference>
<evidence type="ECO:0000313" key="2">
    <source>
        <dbReference type="EMBL" id="AZW18733.1"/>
    </source>
</evidence>
<protein>
    <submittedName>
        <fullName evidence="2">CoA transferase</fullName>
    </submittedName>
</protein>
<dbReference type="SUPFAM" id="SSF89796">
    <property type="entry name" value="CoA-transferase family III (CaiB/BaiF)"/>
    <property type="match status" value="1"/>
</dbReference>
<dbReference type="Proteomes" id="UP000282741">
    <property type="component" value="Chromosome"/>
</dbReference>
<sequence>MGRHRARRPYRDPIGGPAAMKSLPLQGVRVLDLTSVIMGPYATQMLAEYGADVIKLEPPEGDIMRQMGPAREAGMGPVFLNLNRGKRSLCLDLKAPASLPVLQSAVARSDVFITNMRARALDKLGLGWDTLRACNPRLVYVYLSGFAEDGPDAGRPAYDDLIQGMCALPDLVARAGGGDPRYLPLNLADKTMGLFAAQTVLAALLQRGADGPGQRIELPMYETMASFMLSDHLGAASFEPPLGPAGNPRLLSRYRRPYKTLDGWISTIVYTDRHWQAFLGLAGQPQLWDEDPRFRSMSSRTRHIDEVYAFVDEHMARRTTREWLALLNGADIPAAEAPGLDTLVERLSQAGGLLQPYEDADGGRYRGLAPTARWSATPPRAGGVAPRLGQHNEEILRELADPLN</sequence>
<dbReference type="InterPro" id="IPR003673">
    <property type="entry name" value="CoA-Trfase_fam_III"/>
</dbReference>
<dbReference type="InterPro" id="IPR023606">
    <property type="entry name" value="CoA-Trfase_III_dom_1_sf"/>
</dbReference>
<dbReference type="GO" id="GO:0008410">
    <property type="term" value="F:CoA-transferase activity"/>
    <property type="evidence" value="ECO:0007669"/>
    <property type="project" value="TreeGrafter"/>
</dbReference>
<reference evidence="3" key="1">
    <citation type="submission" date="2017-10" db="EMBL/GenBank/DDBJ databases">
        <title>Whole genome sequencing of various Bordetella species.</title>
        <authorList>
            <person name="Weigand M.R."/>
            <person name="Loparev V."/>
            <person name="Peng Y."/>
            <person name="Bowden K.E."/>
            <person name="Tondella M.L."/>
            <person name="Williams M.M."/>
        </authorList>
    </citation>
    <scope>NUCLEOTIDE SEQUENCE [LARGE SCALE GENOMIC DNA]</scope>
    <source>
        <strain evidence="3">H720</strain>
    </source>
</reference>
<dbReference type="Gene3D" id="3.40.50.10540">
    <property type="entry name" value="Crotonobetainyl-coa:carnitine coa-transferase, domain 1"/>
    <property type="match status" value="1"/>
</dbReference>
<dbReference type="InterPro" id="IPR044855">
    <property type="entry name" value="CoA-Trfase_III_dom3_sf"/>
</dbReference>
<name>A0AAN1VHL4_9BORD</name>
<gene>
    <name evidence="2" type="ORF">CS347_19190</name>
</gene>
<organism evidence="2 3">
    <name type="scientific">Bordetella hinzii</name>
    <dbReference type="NCBI Taxonomy" id="103855"/>
    <lineage>
        <taxon>Bacteria</taxon>
        <taxon>Pseudomonadati</taxon>
        <taxon>Pseudomonadota</taxon>
        <taxon>Betaproteobacteria</taxon>
        <taxon>Burkholderiales</taxon>
        <taxon>Alcaligenaceae</taxon>
        <taxon>Bordetella</taxon>
    </lineage>
</organism>
<keyword evidence="1 2" id="KW-0808">Transferase</keyword>
<dbReference type="Pfam" id="PF02515">
    <property type="entry name" value="CoA_transf_3"/>
    <property type="match status" value="1"/>
</dbReference>
<dbReference type="PANTHER" id="PTHR48207:SF4">
    <property type="entry name" value="BLL6097 PROTEIN"/>
    <property type="match status" value="1"/>
</dbReference>
<accession>A0AAN1VHL4</accession>
<proteinExistence type="predicted"/>
<dbReference type="InterPro" id="IPR050483">
    <property type="entry name" value="CoA-transferase_III_domain"/>
</dbReference>
<dbReference type="Gene3D" id="3.30.1540.10">
    <property type="entry name" value="formyl-coa transferase, domain 3"/>
    <property type="match status" value="1"/>
</dbReference>
<dbReference type="AlphaFoldDB" id="A0AAN1VHL4"/>